<reference evidence="1" key="1">
    <citation type="journal article" date="2018" name="Int. J. Syst. Evol. Microbiol.">
        <title>Neptunicella marina gen. nov., sp. nov., isolated from surface seawater.</title>
        <authorList>
            <person name="Liu X."/>
            <person name="Lai Q."/>
            <person name="Du Y."/>
            <person name="Zhang X."/>
            <person name="Liu Z."/>
            <person name="Sun F."/>
            <person name="Shao Z."/>
        </authorList>
    </citation>
    <scope>NUCLEOTIDE SEQUENCE</scope>
    <source>
        <strain evidence="1">S27-2</strain>
    </source>
</reference>
<organism evidence="1 2">
    <name type="scientific">Neptunicella marina</name>
    <dbReference type="NCBI Taxonomy" id="2125989"/>
    <lineage>
        <taxon>Bacteria</taxon>
        <taxon>Pseudomonadati</taxon>
        <taxon>Pseudomonadota</taxon>
        <taxon>Gammaproteobacteria</taxon>
        <taxon>Alteromonadales</taxon>
        <taxon>Alteromonadaceae</taxon>
        <taxon>Neptunicella</taxon>
    </lineage>
</organism>
<name>A0A8J6IVI8_9ALTE</name>
<evidence type="ECO:0000313" key="1">
    <source>
        <dbReference type="EMBL" id="MBC3766667.1"/>
    </source>
</evidence>
<dbReference type="RefSeq" id="WP_186507194.1">
    <property type="nucleotide sequence ID" value="NZ_JACNEP010000009.1"/>
</dbReference>
<proteinExistence type="predicted"/>
<comment type="caution">
    <text evidence="1">The sequence shown here is derived from an EMBL/GenBank/DDBJ whole genome shotgun (WGS) entry which is preliminary data.</text>
</comment>
<sequence length="261" mass="28565">MSAKKIWISWLSEQEDPVLQQTLRDLQSVGLLVSGAPFIDDLEKCAWTELAEHLCAEPDIWLIGGTPEQFAQPSVRYALSLISLNLSINKPALPVFVFNAQDQQSISLPPLCHNFTVLTSGPGWAAKVVAGAYSNTKNQLETGVHVNMIAQSAIGQWFELGPEQQSANWQGAMFGIPKGQGEILFQAVGQRGQLPDKTVNEYPMNGIELEINGDEYVACALKNTVSDQQAYYIKVKGFPSNIIIGDHPETADAEVHCIQLS</sequence>
<protein>
    <submittedName>
        <fullName evidence="1">Uncharacterized protein</fullName>
    </submittedName>
</protein>
<keyword evidence="2" id="KW-1185">Reference proteome</keyword>
<reference evidence="1" key="2">
    <citation type="submission" date="2020-08" db="EMBL/GenBank/DDBJ databases">
        <authorList>
            <person name="Lai Q."/>
        </authorList>
    </citation>
    <scope>NUCLEOTIDE SEQUENCE</scope>
    <source>
        <strain evidence="1">S27-2</strain>
    </source>
</reference>
<evidence type="ECO:0000313" key="2">
    <source>
        <dbReference type="Proteomes" id="UP000601768"/>
    </source>
</evidence>
<dbReference type="AlphaFoldDB" id="A0A8J6IVI8"/>
<accession>A0A8J6IVI8</accession>
<dbReference type="Proteomes" id="UP000601768">
    <property type="component" value="Unassembled WGS sequence"/>
</dbReference>
<gene>
    <name evidence="1" type="ORF">H8B19_12325</name>
</gene>
<dbReference type="EMBL" id="JACNEP010000009">
    <property type="protein sequence ID" value="MBC3766667.1"/>
    <property type="molecule type" value="Genomic_DNA"/>
</dbReference>